<dbReference type="InterPro" id="IPR055307">
    <property type="entry name" value="NDC80_plants"/>
</dbReference>
<evidence type="ECO:0000256" key="10">
    <source>
        <dbReference type="SAM" id="MobiDB-lite"/>
    </source>
</evidence>
<evidence type="ECO:0000259" key="11">
    <source>
        <dbReference type="Pfam" id="PF03801"/>
    </source>
</evidence>
<keyword evidence="5 9" id="KW-0175">Coiled coil</keyword>
<evidence type="ECO:0000256" key="3">
    <source>
        <dbReference type="ARBA" id="ARBA00022618"/>
    </source>
</evidence>
<dbReference type="GO" id="GO:0031262">
    <property type="term" value="C:Ndc80 complex"/>
    <property type="evidence" value="ECO:0007669"/>
    <property type="project" value="UniProtKB-UniRule"/>
</dbReference>
<evidence type="ECO:0000256" key="4">
    <source>
        <dbReference type="ARBA" id="ARBA00022776"/>
    </source>
</evidence>
<feature type="compositionally biased region" description="Polar residues" evidence="10">
    <location>
        <begin position="8"/>
        <end position="37"/>
    </location>
</feature>
<keyword evidence="7 8" id="KW-0137">Centromere</keyword>
<dbReference type="GO" id="GO:0051315">
    <property type="term" value="P:attachment of mitotic spindle microtubules to kinetochore"/>
    <property type="evidence" value="ECO:0007669"/>
    <property type="project" value="UniProtKB-UniRule"/>
</dbReference>
<keyword evidence="8" id="KW-0539">Nucleus</keyword>
<dbReference type="GO" id="GO:0051301">
    <property type="term" value="P:cell division"/>
    <property type="evidence" value="ECO:0007669"/>
    <property type="project" value="UniProtKB-UniRule"/>
</dbReference>
<evidence type="ECO:0000256" key="1">
    <source>
        <dbReference type="ARBA" id="ARBA00007050"/>
    </source>
</evidence>
<dbReference type="InterPro" id="IPR038273">
    <property type="entry name" value="Ndc80_sf"/>
</dbReference>
<dbReference type="GO" id="GO:0005634">
    <property type="term" value="C:nucleus"/>
    <property type="evidence" value="ECO:0007669"/>
    <property type="project" value="UniProtKB-SubCell"/>
</dbReference>
<evidence type="ECO:0000256" key="6">
    <source>
        <dbReference type="ARBA" id="ARBA00023306"/>
    </source>
</evidence>
<evidence type="ECO:0000256" key="5">
    <source>
        <dbReference type="ARBA" id="ARBA00023054"/>
    </source>
</evidence>
<keyword evidence="2 8" id="KW-0158">Chromosome</keyword>
<evidence type="ECO:0000256" key="7">
    <source>
        <dbReference type="ARBA" id="ARBA00023328"/>
    </source>
</evidence>
<evidence type="ECO:0000256" key="9">
    <source>
        <dbReference type="SAM" id="Coils"/>
    </source>
</evidence>
<organism evidence="12 13">
    <name type="scientific">Papaver nudicaule</name>
    <name type="common">Iceland poppy</name>
    <dbReference type="NCBI Taxonomy" id="74823"/>
    <lineage>
        <taxon>Eukaryota</taxon>
        <taxon>Viridiplantae</taxon>
        <taxon>Streptophyta</taxon>
        <taxon>Embryophyta</taxon>
        <taxon>Tracheophyta</taxon>
        <taxon>Spermatophyta</taxon>
        <taxon>Magnoliopsida</taxon>
        <taxon>Ranunculales</taxon>
        <taxon>Papaveraceae</taxon>
        <taxon>Papaveroideae</taxon>
        <taxon>Papaver</taxon>
    </lineage>
</organism>
<name>A0AA41W213_PAPNU</name>
<keyword evidence="13" id="KW-1185">Reference proteome</keyword>
<keyword evidence="4 8" id="KW-0498">Mitosis</keyword>
<dbReference type="Gene3D" id="1.10.418.30">
    <property type="entry name" value="Ncd80 complex, Ncd80 subunit"/>
    <property type="match status" value="1"/>
</dbReference>
<accession>A0AA41W213</accession>
<comment type="subcellular location">
    <subcellularLocation>
        <location evidence="8">Chromosome</location>
        <location evidence="8">Centromere</location>
        <location evidence="8">Kinetochore</location>
    </subcellularLocation>
    <subcellularLocation>
        <location evidence="8">Nucleus</location>
    </subcellularLocation>
</comment>
<dbReference type="PANTHER" id="PTHR46681">
    <property type="entry name" value="KINETOCHORE PROTEIN NDC80 HOMOLOG"/>
    <property type="match status" value="1"/>
</dbReference>
<evidence type="ECO:0000313" key="12">
    <source>
        <dbReference type="EMBL" id="MCL7051697.1"/>
    </source>
</evidence>
<comment type="similarity">
    <text evidence="1 8">Belongs to the NDC80/HEC1 family.</text>
</comment>
<protein>
    <recommendedName>
        <fullName evidence="8">Kinetochore protein NDC80</fullName>
    </recommendedName>
</protein>
<feature type="region of interest" description="Disordered" evidence="10">
    <location>
        <begin position="1"/>
        <end position="42"/>
    </location>
</feature>
<keyword evidence="3 8" id="KW-0132">Cell division</keyword>
<gene>
    <name evidence="12" type="ORF">MKW94_021895</name>
</gene>
<evidence type="ECO:0000256" key="2">
    <source>
        <dbReference type="ARBA" id="ARBA00022454"/>
    </source>
</evidence>
<dbReference type="Gene3D" id="6.10.250.1950">
    <property type="match status" value="1"/>
</dbReference>
<feature type="coiled-coil region" evidence="9">
    <location>
        <begin position="310"/>
        <end position="337"/>
    </location>
</feature>
<comment type="subunit">
    <text evidence="8">Component of the NDC80 complex.</text>
</comment>
<evidence type="ECO:0000256" key="8">
    <source>
        <dbReference type="RuleBase" id="RU368072"/>
    </source>
</evidence>
<comment type="caution">
    <text evidence="12">The sequence shown here is derived from an EMBL/GenBank/DDBJ whole genome shotgun (WGS) entry which is preliminary data.</text>
</comment>
<feature type="coiled-coil region" evidence="9">
    <location>
        <begin position="199"/>
        <end position="233"/>
    </location>
</feature>
<evidence type="ECO:0000313" key="13">
    <source>
        <dbReference type="Proteomes" id="UP001177140"/>
    </source>
</evidence>
<feature type="coiled-coil region" evidence="9">
    <location>
        <begin position="258"/>
        <end position="285"/>
    </location>
</feature>
<dbReference type="InterPro" id="IPR055260">
    <property type="entry name" value="Ndc80_CH"/>
</dbReference>
<reference evidence="12" key="1">
    <citation type="submission" date="2022-03" db="EMBL/GenBank/DDBJ databases">
        <title>A functionally conserved STORR gene fusion in Papaver species that diverged 16.8 million years ago.</title>
        <authorList>
            <person name="Catania T."/>
        </authorList>
    </citation>
    <scope>NUCLEOTIDE SEQUENCE</scope>
    <source>
        <strain evidence="12">S-191538</strain>
    </source>
</reference>
<keyword evidence="6 8" id="KW-0131">Cell cycle</keyword>
<comment type="function">
    <text evidence="8">Acts as a component of the essential kinetochore-associated NDC80 complex, which is required for chromosome segregation and spindle checkpoint activity.</text>
</comment>
<proteinExistence type="inferred from homology"/>
<dbReference type="AlphaFoldDB" id="A0AA41W213"/>
<dbReference type="Proteomes" id="UP001177140">
    <property type="component" value="Unassembled WGS sequence"/>
</dbReference>
<keyword evidence="8" id="KW-0995">Kinetochore</keyword>
<feature type="domain" description="Kinetochore protein Ndc80 CH" evidence="11">
    <location>
        <begin position="20"/>
        <end position="150"/>
    </location>
</feature>
<dbReference type="PANTHER" id="PTHR46681:SF1">
    <property type="entry name" value="KINETOCHORE PROTEIN NDC80 HOMOLOG"/>
    <property type="match status" value="1"/>
</dbReference>
<dbReference type="Pfam" id="PF03801">
    <property type="entry name" value="Ndc80_HEC"/>
    <property type="match status" value="1"/>
</dbReference>
<dbReference type="EMBL" id="JAJJMA010341459">
    <property type="protein sequence ID" value="MCL7051697.1"/>
    <property type="molecule type" value="Genomic_DNA"/>
</dbReference>
<sequence>MRPGTGRRGTTNNPRDSDASFSSMSTTNQRPSSSIGRNPSIPINDKSYQIHALRTINSYLSSNSAPFYLKPPLPSAKDITSTLRFILVRLGYVDASSSSTIKIDEDVPIFLNFLKCPIKVTKSVLKTPGIPHSWPTLLAAIHWLVQCCLYNDHIGSSTMTATPTRSLTDSKLYDYTLRSYIHFMSNEDDEVDALDNAFREKLESQRDSAENKVKLLLEEVSELEKKIESLRSAPSARDVLEKEKSMLEEDVKKFHAIINECTSRIENVDKELKDKEKELEVKVEVSRRICEENDELKRSIEAQTFNMRDADRMKKELQAIERDITEAEAGRSAWEEKTWDLDSKISHKLKELENLSIECNQAIRR</sequence>